<dbReference type="AlphaFoldDB" id="A0A8H4NUM1"/>
<dbReference type="CDD" id="cd04077">
    <property type="entry name" value="Peptidases_S8_PCSK9_ProteinaseK_like"/>
    <property type="match status" value="1"/>
</dbReference>
<name>A0A8H4NUM1_9HYPO</name>
<keyword evidence="2 6" id="KW-0645">Protease</keyword>
<dbReference type="PANTHER" id="PTHR43806:SF58">
    <property type="entry name" value="ALKALINE PROTEASE 1-RELATED"/>
    <property type="match status" value="1"/>
</dbReference>
<dbReference type="Proteomes" id="UP000605986">
    <property type="component" value="Unassembled WGS sequence"/>
</dbReference>
<dbReference type="Pfam" id="PF05922">
    <property type="entry name" value="Inhibitor_I9"/>
    <property type="match status" value="1"/>
</dbReference>
<sequence length="395" mass="42230">MHYLKFLLALLPAVLAAPTAPDDDIVEGKYIVTLKQKIDDGKLEQHIVWVDGINNGSVFRRAETGVEKVWNDTFKGYSGDFDKQTIKEIEKSKDVLAVEPVRKINLYQTITTQRPSVWGLGSISHRTPNWREYLYDPSAGNGMYAYVIDTGININHTEFQGRASLGYNAYPGAEFVDANGHGTHCAGTIAGREYGVAKRANLVAVKVFHTGSSRTDIVLDGYNWAVTNITNTPGRKDQSVISMSLGGGRSDAFNAAVEAAHRAGVLTVVAAGNDGKDVKDYSPASAPNATTVGAIDIDNKRASFSNYGDLVDLFAPGVNIKSAWYNSNTATNTISGTSMACPHVAGLALYLRAKEGLASPESVARRLKDLATTGVVQDAGAGSPNLLAYNGAQVA</sequence>
<gene>
    <name evidence="11" type="ORF">F53441_8259</name>
</gene>
<proteinExistence type="inferred from homology"/>
<evidence type="ECO:0000313" key="12">
    <source>
        <dbReference type="Proteomes" id="UP000605986"/>
    </source>
</evidence>
<feature type="domain" description="Peptidase S8/S53" evidence="9">
    <location>
        <begin position="142"/>
        <end position="374"/>
    </location>
</feature>
<dbReference type="SUPFAM" id="SSF54897">
    <property type="entry name" value="Protease propeptides/inhibitors"/>
    <property type="match status" value="1"/>
</dbReference>
<evidence type="ECO:0000259" key="10">
    <source>
        <dbReference type="Pfam" id="PF05922"/>
    </source>
</evidence>
<dbReference type="InterPro" id="IPR023827">
    <property type="entry name" value="Peptidase_S8_Asp-AS"/>
</dbReference>
<dbReference type="InterPro" id="IPR036852">
    <property type="entry name" value="Peptidase_S8/S53_dom_sf"/>
</dbReference>
<feature type="active site" description="Charge relay system" evidence="6">
    <location>
        <position position="338"/>
    </location>
</feature>
<evidence type="ECO:0000256" key="7">
    <source>
        <dbReference type="RuleBase" id="RU003355"/>
    </source>
</evidence>
<evidence type="ECO:0000259" key="9">
    <source>
        <dbReference type="Pfam" id="PF00082"/>
    </source>
</evidence>
<dbReference type="EMBL" id="JAADJG010000347">
    <property type="protein sequence ID" value="KAF4448320.1"/>
    <property type="molecule type" value="Genomic_DNA"/>
</dbReference>
<evidence type="ECO:0008006" key="13">
    <source>
        <dbReference type="Google" id="ProtNLM"/>
    </source>
</evidence>
<keyword evidence="4 6" id="KW-0378">Hydrolase</keyword>
<keyword evidence="12" id="KW-1185">Reference proteome</keyword>
<dbReference type="Pfam" id="PF00082">
    <property type="entry name" value="Peptidase_S8"/>
    <property type="match status" value="1"/>
</dbReference>
<dbReference type="Gene3D" id="3.40.50.200">
    <property type="entry name" value="Peptidase S8/S53 domain"/>
    <property type="match status" value="1"/>
</dbReference>
<dbReference type="PROSITE" id="PS51892">
    <property type="entry name" value="SUBTILASE"/>
    <property type="match status" value="1"/>
</dbReference>
<dbReference type="GO" id="GO:0004252">
    <property type="term" value="F:serine-type endopeptidase activity"/>
    <property type="evidence" value="ECO:0007669"/>
    <property type="project" value="UniProtKB-UniRule"/>
</dbReference>
<feature type="active site" description="Charge relay system" evidence="6">
    <location>
        <position position="181"/>
    </location>
</feature>
<dbReference type="PROSITE" id="PS00138">
    <property type="entry name" value="SUBTILASE_SER"/>
    <property type="match status" value="1"/>
</dbReference>
<keyword evidence="5 6" id="KW-0720">Serine protease</keyword>
<dbReference type="InterPro" id="IPR034193">
    <property type="entry name" value="PCSK9_ProteinaseK-like"/>
</dbReference>
<dbReference type="FunFam" id="3.40.50.200:FF:000014">
    <property type="entry name" value="Proteinase K"/>
    <property type="match status" value="1"/>
</dbReference>
<dbReference type="InterPro" id="IPR010259">
    <property type="entry name" value="S8pro/Inhibitor_I9"/>
</dbReference>
<dbReference type="Gene3D" id="3.30.70.80">
    <property type="entry name" value="Peptidase S8 propeptide/proteinase inhibitor I9"/>
    <property type="match status" value="1"/>
</dbReference>
<protein>
    <recommendedName>
        <fullName evidence="13">Peptidase S8/S53 domain-containing protein</fullName>
    </recommendedName>
</protein>
<feature type="signal peptide" evidence="8">
    <location>
        <begin position="1"/>
        <end position="16"/>
    </location>
</feature>
<feature type="chain" id="PRO_5034240176" description="Peptidase S8/S53 domain-containing protein" evidence="8">
    <location>
        <begin position="17"/>
        <end position="395"/>
    </location>
</feature>
<dbReference type="InterPro" id="IPR037045">
    <property type="entry name" value="S8pro/Inhibitor_I9_sf"/>
</dbReference>
<keyword evidence="3 8" id="KW-0732">Signal</keyword>
<evidence type="ECO:0000256" key="4">
    <source>
        <dbReference type="ARBA" id="ARBA00022801"/>
    </source>
</evidence>
<dbReference type="GO" id="GO:0005576">
    <property type="term" value="C:extracellular region"/>
    <property type="evidence" value="ECO:0007669"/>
    <property type="project" value="UniProtKB-ARBA"/>
</dbReference>
<accession>A0A8H4NUM1</accession>
<evidence type="ECO:0000256" key="2">
    <source>
        <dbReference type="ARBA" id="ARBA00022670"/>
    </source>
</evidence>
<evidence type="ECO:0000256" key="8">
    <source>
        <dbReference type="SAM" id="SignalP"/>
    </source>
</evidence>
<dbReference type="GO" id="GO:0006508">
    <property type="term" value="P:proteolysis"/>
    <property type="evidence" value="ECO:0007669"/>
    <property type="project" value="UniProtKB-KW"/>
</dbReference>
<evidence type="ECO:0000256" key="1">
    <source>
        <dbReference type="ARBA" id="ARBA00011073"/>
    </source>
</evidence>
<comment type="caution">
    <text evidence="11">The sequence shown here is derived from an EMBL/GenBank/DDBJ whole genome shotgun (WGS) entry which is preliminary data.</text>
</comment>
<dbReference type="InterPro" id="IPR000209">
    <property type="entry name" value="Peptidase_S8/S53_dom"/>
</dbReference>
<dbReference type="PROSITE" id="PS00137">
    <property type="entry name" value="SUBTILASE_HIS"/>
    <property type="match status" value="1"/>
</dbReference>
<evidence type="ECO:0000313" key="11">
    <source>
        <dbReference type="EMBL" id="KAF4448320.1"/>
    </source>
</evidence>
<dbReference type="InterPro" id="IPR050131">
    <property type="entry name" value="Peptidase_S8_subtilisin-like"/>
</dbReference>
<reference evidence="11" key="1">
    <citation type="submission" date="2020-01" db="EMBL/GenBank/DDBJ databases">
        <title>Identification and distribution of gene clusters putatively required for synthesis of sphingolipid metabolism inhibitors in phylogenetically diverse species of the filamentous fungus Fusarium.</title>
        <authorList>
            <person name="Kim H.-S."/>
            <person name="Busman M."/>
            <person name="Brown D.W."/>
            <person name="Divon H."/>
            <person name="Uhlig S."/>
            <person name="Proctor R.H."/>
        </authorList>
    </citation>
    <scope>NUCLEOTIDE SEQUENCE</scope>
    <source>
        <strain evidence="11">NRRL 53441</strain>
    </source>
</reference>
<dbReference type="InterPro" id="IPR022398">
    <property type="entry name" value="Peptidase_S8_His-AS"/>
</dbReference>
<evidence type="ECO:0000256" key="6">
    <source>
        <dbReference type="PROSITE-ProRule" id="PRU01240"/>
    </source>
</evidence>
<dbReference type="OrthoDB" id="206201at2759"/>
<dbReference type="InterPro" id="IPR015500">
    <property type="entry name" value="Peptidase_S8_subtilisin-rel"/>
</dbReference>
<dbReference type="SUPFAM" id="SSF52743">
    <property type="entry name" value="Subtilisin-like"/>
    <property type="match status" value="1"/>
</dbReference>
<comment type="similarity">
    <text evidence="1 6 7">Belongs to the peptidase S8 family.</text>
</comment>
<dbReference type="PROSITE" id="PS00136">
    <property type="entry name" value="SUBTILASE_ASP"/>
    <property type="match status" value="1"/>
</dbReference>
<evidence type="ECO:0000256" key="3">
    <source>
        <dbReference type="ARBA" id="ARBA00022729"/>
    </source>
</evidence>
<organism evidence="11 12">
    <name type="scientific">Fusarium austroafricanum</name>
    <dbReference type="NCBI Taxonomy" id="2364996"/>
    <lineage>
        <taxon>Eukaryota</taxon>
        <taxon>Fungi</taxon>
        <taxon>Dikarya</taxon>
        <taxon>Ascomycota</taxon>
        <taxon>Pezizomycotina</taxon>
        <taxon>Sordariomycetes</taxon>
        <taxon>Hypocreomycetidae</taxon>
        <taxon>Hypocreales</taxon>
        <taxon>Nectriaceae</taxon>
        <taxon>Fusarium</taxon>
        <taxon>Fusarium concolor species complex</taxon>
    </lineage>
</organism>
<feature type="active site" description="Charge relay system" evidence="6">
    <location>
        <position position="149"/>
    </location>
</feature>
<dbReference type="PANTHER" id="PTHR43806">
    <property type="entry name" value="PEPTIDASE S8"/>
    <property type="match status" value="1"/>
</dbReference>
<dbReference type="InterPro" id="IPR023828">
    <property type="entry name" value="Peptidase_S8_Ser-AS"/>
</dbReference>
<evidence type="ECO:0000256" key="5">
    <source>
        <dbReference type="ARBA" id="ARBA00022825"/>
    </source>
</evidence>
<feature type="domain" description="Inhibitor I9" evidence="10">
    <location>
        <begin position="29"/>
        <end position="100"/>
    </location>
</feature>
<dbReference type="PRINTS" id="PR00723">
    <property type="entry name" value="SUBTILISIN"/>
</dbReference>